<proteinExistence type="predicted"/>
<organism evidence="1 2">
    <name type="scientific">Mixta hanseatica</name>
    <dbReference type="NCBI Taxonomy" id="2872648"/>
    <lineage>
        <taxon>Bacteria</taxon>
        <taxon>Pseudomonadati</taxon>
        <taxon>Pseudomonadota</taxon>
        <taxon>Gammaproteobacteria</taxon>
        <taxon>Enterobacterales</taxon>
        <taxon>Erwiniaceae</taxon>
        <taxon>Mixta</taxon>
    </lineage>
</organism>
<keyword evidence="2" id="KW-1185">Reference proteome</keyword>
<sequence length="76" mass="8696">MIADSGYFYFFTQAIWANKPGVALALMRRDVAIALKAVLLFLAFNNWKVTLWNPGTFFTVNVVSYYAPKSIWSGRR</sequence>
<dbReference type="EMBL" id="CP082904">
    <property type="protein sequence ID" value="UQY46244.1"/>
    <property type="molecule type" value="Genomic_DNA"/>
</dbReference>
<dbReference type="RefSeq" id="WP_249894764.1">
    <property type="nucleotide sequence ID" value="NZ_CP082904.1"/>
</dbReference>
<dbReference type="Proteomes" id="UP001056635">
    <property type="component" value="Chromosome"/>
</dbReference>
<evidence type="ECO:0000313" key="1">
    <source>
        <dbReference type="EMBL" id="UQY46244.1"/>
    </source>
</evidence>
<reference evidence="1" key="1">
    <citation type="submission" date="2021-09" db="EMBL/GenBank/DDBJ databases">
        <title>First case of bloodstream infection caused by Mixta hanseatica sp. nov., a member of the Erwiniaceae family.</title>
        <authorList>
            <person name="Both A."/>
            <person name="Huang J."/>
            <person name="Wenzel P."/>
            <person name="Aepfelbacher M."/>
            <person name="Rohde H."/>
            <person name="Christner M."/>
            <person name="Hentschke M."/>
        </authorList>
    </citation>
    <scope>NUCLEOTIDE SEQUENCE</scope>
    <source>
        <strain evidence="1">X22927</strain>
    </source>
</reference>
<protein>
    <submittedName>
        <fullName evidence="1">Uncharacterized protein</fullName>
    </submittedName>
</protein>
<accession>A0ABY4RDN9</accession>
<name>A0ABY4RDN9_9GAMM</name>
<gene>
    <name evidence="1" type="ORF">K6958_18940</name>
</gene>
<evidence type="ECO:0000313" key="2">
    <source>
        <dbReference type="Proteomes" id="UP001056635"/>
    </source>
</evidence>